<evidence type="ECO:0000313" key="11">
    <source>
        <dbReference type="Proteomes" id="UP000290737"/>
    </source>
</evidence>
<feature type="region of interest" description="Disordered" evidence="8">
    <location>
        <begin position="38"/>
        <end position="82"/>
    </location>
</feature>
<dbReference type="InterPro" id="IPR023395">
    <property type="entry name" value="MCP_dom_sf"/>
</dbReference>
<dbReference type="Proteomes" id="UP000290737">
    <property type="component" value="Genome"/>
</dbReference>
<evidence type="ECO:0000256" key="8">
    <source>
        <dbReference type="SAM" id="MobiDB-lite"/>
    </source>
</evidence>
<dbReference type="InterPro" id="IPR018108">
    <property type="entry name" value="MCP_transmembrane"/>
</dbReference>
<comment type="similarity">
    <text evidence="2">Belongs to the mitochondrial carrier (TC 2.A.29) family.</text>
</comment>
<evidence type="ECO:0000256" key="9">
    <source>
        <dbReference type="SAM" id="Phobius"/>
    </source>
</evidence>
<evidence type="ECO:0000256" key="7">
    <source>
        <dbReference type="ARBA" id="ARBA00023136"/>
    </source>
</evidence>
<feature type="transmembrane region" description="Helical" evidence="9">
    <location>
        <begin position="576"/>
        <end position="597"/>
    </location>
</feature>
<evidence type="ECO:0000256" key="2">
    <source>
        <dbReference type="ARBA" id="ARBA00006375"/>
    </source>
</evidence>
<dbReference type="GO" id="GO:0055085">
    <property type="term" value="P:transmembrane transport"/>
    <property type="evidence" value="ECO:0007669"/>
    <property type="project" value="InterPro"/>
</dbReference>
<dbReference type="GO" id="GO:0006862">
    <property type="term" value="P:nucleotide transport"/>
    <property type="evidence" value="ECO:0007669"/>
    <property type="project" value="InterPro"/>
</dbReference>
<dbReference type="OrthoDB" id="12246at10239"/>
<evidence type="ECO:0000313" key="10">
    <source>
        <dbReference type="EMBL" id="AUQ43953.1"/>
    </source>
</evidence>
<keyword evidence="7 9" id="KW-0472">Membrane</keyword>
<name>A0A2I7G2U5_9VIRU</name>
<evidence type="ECO:0000256" key="5">
    <source>
        <dbReference type="ARBA" id="ARBA00022737"/>
    </source>
</evidence>
<dbReference type="RefSeq" id="YP_009551717.1">
    <property type="nucleotide sequence ID" value="NC_040536.1"/>
</dbReference>
<evidence type="ECO:0000256" key="1">
    <source>
        <dbReference type="ARBA" id="ARBA00004141"/>
    </source>
</evidence>
<feature type="transmembrane region" description="Helical" evidence="9">
    <location>
        <begin position="623"/>
        <end position="645"/>
    </location>
</feature>
<feature type="compositionally biased region" description="Low complexity" evidence="8">
    <location>
        <begin position="53"/>
        <end position="82"/>
    </location>
</feature>
<sequence length="653" mass="72790">MRILYNFLFGHNSNNIFNQTLNTNNTESIENISESKEKVNILSSPPPPPPPSSSSSSSSSLSSELVTTDITSTSSTTTTTNTTLLPTIDASTKILQSTINTKNINPITMRQPILLSSPLQLSSSSASSLSSLSSQPVQLQQEQPPQQQYQHTEELLQQLTPSILSPTKQAIIPQISTDEIISTVKNIPSSSTTTTTIDSSTSKNIQSKLAAFIFPQYHLNNMQKIKKDQTHMLPPSPLMIQQQAPPFNIIKTLSNTYLRTRFTNNDVSTTSTTTASTTKMILDTMMTTTTTAMAKNTHNNSTNINNLNTKTNFNTTSISNITNSILSSSSSSSLLTKNIHIPTSKTQMLSNILSSSTTTTTSPTNKLFTSPCIRSKSLMTPPIDNNDNIIHVWYKSTYFNEFIAGFLSSMIATIILQPLDSIKMNQIARKNGIISTIKTIYNTHGITQFYRALPINCMAYSITYGIYFPINKYIKDENPLNIQSKYLQFLMATIPPTMISLTFTNPLWVIKSIQSQATEPKQTIYGTIKYIYKHNGLVGFQRGLLFGYLNSINGVLTFTMYDILKDLFKANTSFEYATYSAIAKTFAYFISFPIYALRIRQQVNQKSIAWNIKTAIHDPFKSIYFGLSLTLLQMVPKTAILLVLYEMIIKCSR</sequence>
<evidence type="ECO:0000256" key="4">
    <source>
        <dbReference type="ARBA" id="ARBA00022692"/>
    </source>
</evidence>
<keyword evidence="5" id="KW-0677">Repeat</keyword>
<dbReference type="PROSITE" id="PS50920">
    <property type="entry name" value="SOLCAR"/>
    <property type="match status" value="3"/>
</dbReference>
<dbReference type="SUPFAM" id="SSF103506">
    <property type="entry name" value="Mitochondrial carrier"/>
    <property type="match status" value="1"/>
</dbReference>
<dbReference type="PANTHER" id="PTHR45683">
    <property type="entry name" value="MITOCHONDRIAL NICOTINAMIDE ADENINE DINUCLEOTIDE TRANSPORTER 1-RELATED-RELATED"/>
    <property type="match status" value="1"/>
</dbReference>
<dbReference type="GO" id="GO:0016020">
    <property type="term" value="C:membrane"/>
    <property type="evidence" value="ECO:0007669"/>
    <property type="project" value="UniProtKB-SubCell"/>
</dbReference>
<proteinExistence type="inferred from homology"/>
<dbReference type="GeneID" id="41701754"/>
<organism evidence="10">
    <name type="scientific">Esparto virus</name>
    <dbReference type="NCBI Taxonomy" id="2072209"/>
    <lineage>
        <taxon>Viruses</taxon>
        <taxon>Viruses incertae sedis</taxon>
        <taxon>Naldaviricetes</taxon>
        <taxon>Lefavirales</taxon>
        <taxon>Nudiviridae</taxon>
        <taxon>Alphanudivirus</taxon>
        <taxon>Alphanudivirus tertidromelanogasteris</taxon>
    </lineage>
</organism>
<dbReference type="Gene3D" id="1.50.40.10">
    <property type="entry name" value="Mitochondrial carrier domain"/>
    <property type="match status" value="1"/>
</dbReference>
<comment type="subcellular location">
    <subcellularLocation>
        <location evidence="1">Membrane</location>
        <topology evidence="1">Multi-pass membrane protein</topology>
    </subcellularLocation>
</comment>
<feature type="transmembrane region" description="Helical" evidence="9">
    <location>
        <begin position="543"/>
        <end position="564"/>
    </location>
</feature>
<dbReference type="EMBL" id="KY608910">
    <property type="protein sequence ID" value="AUQ43953.1"/>
    <property type="molecule type" value="Genomic_DNA"/>
</dbReference>
<keyword evidence="4 9" id="KW-0812">Transmembrane</keyword>
<evidence type="ECO:0000256" key="6">
    <source>
        <dbReference type="ARBA" id="ARBA00022989"/>
    </source>
</evidence>
<dbReference type="KEGG" id="vg:41701754"/>
<dbReference type="InterPro" id="IPR044712">
    <property type="entry name" value="SLC25A32-like"/>
</dbReference>
<reference evidence="10" key="1">
    <citation type="journal article" date="2021" name="Virus">
        <title>The discovery, distribution and diversity of DNA viruses associated with Drosophila melanogaster in Europe.</title>
        <authorList>
            <person name="Wallace M.A."/>
            <person name="Coffman K.A."/>
            <person name="Gilbert C."/>
            <person name="Ravindran S."/>
            <person name="Albery G.F."/>
            <person name="Abbott J."/>
            <person name="Argyridou E."/>
            <person name="Bellosta P."/>
            <person name="Betancourt A.J."/>
            <person name="Colinet H."/>
            <person name="Eric K."/>
            <person name="Glaser-Schmitt A."/>
            <person name="Grath S."/>
            <person name="Jelic M."/>
            <person name="Kankare M."/>
            <person name="Kozeretska I."/>
            <person name="Loeschcke V."/>
            <person name="Montchamp-Moreau C."/>
            <person name="Ometto L."/>
            <person name="Onder B.S."/>
            <person name="Orengo D.J."/>
            <person name="Parsch J."/>
            <person name="Pascual M."/>
            <person name="Patenkovic A."/>
            <person name="Puerma E."/>
            <person name="Ritchie M.G."/>
            <person name="Rota-Stabelli O."/>
            <person name="Schou M.F."/>
            <person name="Serga S.V."/>
            <person name="Stamenkovic-Radak M."/>
            <person name="Tanaskovic M."/>
            <person name="Veselinovic M.S."/>
            <person name="Vieira J."/>
            <person name="Vieira C.P."/>
            <person name="Kapun M."/>
            <person name="Flatt T."/>
            <person name="Gonzalez J."/>
            <person name="Staubach F."/>
            <person name="Obbard D.J."/>
        </authorList>
    </citation>
    <scope>NUCLEOTIDE SEQUENCE</scope>
    <source>
        <strain evidence="10">SRR3939042_Esparto_2012</strain>
    </source>
</reference>
<protein>
    <submittedName>
        <fullName evidence="10">Uncharacterized protein</fullName>
    </submittedName>
</protein>
<dbReference type="Pfam" id="PF00153">
    <property type="entry name" value="Mito_carr"/>
    <property type="match status" value="3"/>
</dbReference>
<keyword evidence="11" id="KW-1185">Reference proteome</keyword>
<evidence type="ECO:0000256" key="3">
    <source>
        <dbReference type="ARBA" id="ARBA00022448"/>
    </source>
</evidence>
<keyword evidence="6 9" id="KW-1133">Transmembrane helix</keyword>
<accession>A0A2I7G2U5</accession>
<feature type="transmembrane region" description="Helical" evidence="9">
    <location>
        <begin position="398"/>
        <end position="419"/>
    </location>
</feature>
<keyword evidence="3" id="KW-0813">Transport</keyword>
<feature type="region of interest" description="Disordered" evidence="8">
    <location>
        <begin position="125"/>
        <end position="148"/>
    </location>
</feature>